<evidence type="ECO:0000313" key="3">
    <source>
        <dbReference type="Proteomes" id="UP000054911"/>
    </source>
</evidence>
<evidence type="ECO:0000313" key="2">
    <source>
        <dbReference type="EMBL" id="SAK68555.1"/>
    </source>
</evidence>
<sequence length="167" mass="17939">MSLRCFAAAIALSLFLSGCLTTVPDIETPRTGSVQTRQQIANGIQSPRIDSDGVLLTPWVRSAMMSAFAMRAAHLGLRFDPNGVPVTIRITSVRSKSDTARIAFNFLDGAEWVSGTVTVGDASFDIQEDTWLYWMPTGYRSIQEVADAVGTQVANGVALVAGMPLND</sequence>
<comment type="caution">
    <text evidence="2">The sequence shown here is derived from an EMBL/GenBank/DDBJ whole genome shotgun (WGS) entry which is preliminary data.</text>
</comment>
<gene>
    <name evidence="2" type="ORF">AWB80_03441</name>
</gene>
<protein>
    <recommendedName>
        <fullName evidence="4">Lipoprotein</fullName>
    </recommendedName>
</protein>
<keyword evidence="3" id="KW-1185">Reference proteome</keyword>
<feature type="chain" id="PRO_5007621686" description="Lipoprotein" evidence="1">
    <location>
        <begin position="23"/>
        <end position="167"/>
    </location>
</feature>
<feature type="signal peptide" evidence="1">
    <location>
        <begin position="1"/>
        <end position="22"/>
    </location>
</feature>
<dbReference type="RefSeq" id="WP_143328065.1">
    <property type="nucleotide sequence ID" value="NZ_FCOE02000010.1"/>
</dbReference>
<dbReference type="PROSITE" id="PS51257">
    <property type="entry name" value="PROKAR_LIPOPROTEIN"/>
    <property type="match status" value="1"/>
</dbReference>
<evidence type="ECO:0000256" key="1">
    <source>
        <dbReference type="SAM" id="SignalP"/>
    </source>
</evidence>
<dbReference type="Proteomes" id="UP000054911">
    <property type="component" value="Unassembled WGS sequence"/>
</dbReference>
<dbReference type="EMBL" id="FCOE02000010">
    <property type="protein sequence ID" value="SAK68555.1"/>
    <property type="molecule type" value="Genomic_DNA"/>
</dbReference>
<accession>A0A158BER1</accession>
<dbReference type="AlphaFoldDB" id="A0A158BER1"/>
<evidence type="ECO:0008006" key="4">
    <source>
        <dbReference type="Google" id="ProtNLM"/>
    </source>
</evidence>
<dbReference type="OrthoDB" id="9007631at2"/>
<organism evidence="2 3">
    <name type="scientific">Caballeronia pedi</name>
    <dbReference type="NCBI Taxonomy" id="1777141"/>
    <lineage>
        <taxon>Bacteria</taxon>
        <taxon>Pseudomonadati</taxon>
        <taxon>Pseudomonadota</taxon>
        <taxon>Betaproteobacteria</taxon>
        <taxon>Burkholderiales</taxon>
        <taxon>Burkholderiaceae</taxon>
        <taxon>Caballeronia</taxon>
    </lineage>
</organism>
<name>A0A158BER1_9BURK</name>
<keyword evidence="1" id="KW-0732">Signal</keyword>
<proteinExistence type="predicted"/>
<reference evidence="2" key="1">
    <citation type="submission" date="2016-01" db="EMBL/GenBank/DDBJ databases">
        <authorList>
            <person name="Peeters C."/>
        </authorList>
    </citation>
    <scope>NUCLEOTIDE SEQUENCE [LARGE SCALE GENOMIC DNA]</scope>
    <source>
        <strain evidence="2">LMG 29323</strain>
    </source>
</reference>